<sequence length="117" mass="13539">MKTNVLLLVLVSFTVNVFSQKLKTEQGSINNLKGIKSYNLVFDYSNLKVDKFETEEAFLKDKMAKREKTERMKNLNNPGLRIVTIDMNLNLLNRLTSVLTMALLRQIKIYPLPLMKC</sequence>
<protein>
    <submittedName>
        <fullName evidence="1">Uncharacterized protein</fullName>
    </submittedName>
</protein>
<evidence type="ECO:0000313" key="2">
    <source>
        <dbReference type="Proteomes" id="UP001242368"/>
    </source>
</evidence>
<organism evidence="1 2">
    <name type="scientific">Paenimyroides ceti</name>
    <dbReference type="NCBI Taxonomy" id="395087"/>
    <lineage>
        <taxon>Bacteria</taxon>
        <taxon>Pseudomonadati</taxon>
        <taxon>Bacteroidota</taxon>
        <taxon>Flavobacteriia</taxon>
        <taxon>Flavobacteriales</taxon>
        <taxon>Flavobacteriaceae</taxon>
        <taxon>Paenimyroides</taxon>
    </lineage>
</organism>
<reference evidence="2" key="1">
    <citation type="journal article" date="2019" name="Int. J. Syst. Evol. Microbiol.">
        <title>The Global Catalogue of Microorganisms (GCM) 10K type strain sequencing project: providing services to taxonomists for standard genome sequencing and annotation.</title>
        <authorList>
            <consortium name="The Broad Institute Genomics Platform"/>
            <consortium name="The Broad Institute Genome Sequencing Center for Infectious Disease"/>
            <person name="Wu L."/>
            <person name="Ma J."/>
        </authorList>
    </citation>
    <scope>NUCLEOTIDE SEQUENCE [LARGE SCALE GENOMIC DNA]</scope>
    <source>
        <strain evidence="2">CECT 7184</strain>
    </source>
</reference>
<accession>A0ABT8D0W2</accession>
<name>A0ABT8D0W2_9FLAO</name>
<gene>
    <name evidence="1" type="ORF">QW060_27175</name>
</gene>
<keyword evidence="2" id="KW-1185">Reference proteome</keyword>
<dbReference type="RefSeq" id="WP_290365617.1">
    <property type="nucleotide sequence ID" value="NZ_JAUFQU010000091.1"/>
</dbReference>
<proteinExistence type="predicted"/>
<dbReference type="Proteomes" id="UP001242368">
    <property type="component" value="Unassembled WGS sequence"/>
</dbReference>
<comment type="caution">
    <text evidence="1">The sequence shown here is derived from an EMBL/GenBank/DDBJ whole genome shotgun (WGS) entry which is preliminary data.</text>
</comment>
<evidence type="ECO:0000313" key="1">
    <source>
        <dbReference type="EMBL" id="MDN3710488.1"/>
    </source>
</evidence>
<dbReference type="EMBL" id="JAUFQU010000091">
    <property type="protein sequence ID" value="MDN3710488.1"/>
    <property type="molecule type" value="Genomic_DNA"/>
</dbReference>